<gene>
    <name evidence="1" type="ordered locus">UWK_01345</name>
</gene>
<proteinExistence type="predicted"/>
<accession>M1PN93</accession>
<dbReference type="HOGENOM" id="CLU_3396192_0_0_7"/>
<name>M1PN93_DESSD</name>
<evidence type="ECO:0000313" key="1">
    <source>
        <dbReference type="EMBL" id="AGF77906.1"/>
    </source>
</evidence>
<dbReference type="STRING" id="1167006.UWK_01345"/>
<protein>
    <submittedName>
        <fullName evidence="1">Uncharacterized protein</fullName>
    </submittedName>
</protein>
<organism evidence="1 2">
    <name type="scientific">Desulfocapsa sulfexigens (strain DSM 10523 / SB164P1)</name>
    <dbReference type="NCBI Taxonomy" id="1167006"/>
    <lineage>
        <taxon>Bacteria</taxon>
        <taxon>Pseudomonadati</taxon>
        <taxon>Thermodesulfobacteriota</taxon>
        <taxon>Desulfobulbia</taxon>
        <taxon>Desulfobulbales</taxon>
        <taxon>Desulfocapsaceae</taxon>
        <taxon>Desulfocapsa</taxon>
    </lineage>
</organism>
<dbReference type="KEGG" id="dsf:UWK_01345"/>
<reference evidence="2" key="1">
    <citation type="journal article" date="2013" name="Stand. Genomic Sci.">
        <title>Complete genome sequence of Desulfocapsa sulfexigens, a marine deltaproteobacterium specialized in disproportionating inorganic sulfur compounds.</title>
        <authorList>
            <person name="Finster K.W."/>
            <person name="Kjeldsen K.U."/>
            <person name="Kube M."/>
            <person name="Reinhardt R."/>
            <person name="Mussmann M."/>
            <person name="Amann R."/>
            <person name="Schreiber L."/>
        </authorList>
    </citation>
    <scope>NUCLEOTIDE SEQUENCE [LARGE SCALE GENOMIC DNA]</scope>
    <source>
        <strain evidence="2">DSM 10523 / SB164P1</strain>
    </source>
</reference>
<evidence type="ECO:0000313" key="2">
    <source>
        <dbReference type="Proteomes" id="UP000011721"/>
    </source>
</evidence>
<dbReference type="EMBL" id="CP003985">
    <property type="protein sequence ID" value="AGF77906.1"/>
    <property type="molecule type" value="Genomic_DNA"/>
</dbReference>
<dbReference type="Proteomes" id="UP000011721">
    <property type="component" value="Chromosome"/>
</dbReference>
<dbReference type="AlphaFoldDB" id="M1PN93"/>
<sequence length="31" mass="3477">MGRIILRIILNILFFSMVLATDNGLVCVKGR</sequence>
<keyword evidence="2" id="KW-1185">Reference proteome</keyword>